<dbReference type="SUPFAM" id="SSF81301">
    <property type="entry name" value="Nucleotidyltransferase"/>
    <property type="match status" value="1"/>
</dbReference>
<comment type="caution">
    <text evidence="2">The sequence shown here is derived from an EMBL/GenBank/DDBJ whole genome shotgun (WGS) entry which is preliminary data.</text>
</comment>
<reference evidence="2" key="1">
    <citation type="journal article" date="2020" name="mSystems">
        <title>Genome- and Community-Level Interaction Insights into Carbon Utilization and Element Cycling Functions of Hydrothermarchaeota in Hydrothermal Sediment.</title>
        <authorList>
            <person name="Zhou Z."/>
            <person name="Liu Y."/>
            <person name="Xu W."/>
            <person name="Pan J."/>
            <person name="Luo Z.H."/>
            <person name="Li M."/>
        </authorList>
    </citation>
    <scope>NUCLEOTIDE SEQUENCE [LARGE SCALE GENOMIC DNA]</scope>
    <source>
        <strain evidence="2">SpSt-1121</strain>
    </source>
</reference>
<accession>A0A7C5XLM5</accession>
<dbReference type="Pfam" id="PF18765">
    <property type="entry name" value="Polbeta"/>
    <property type="match status" value="1"/>
</dbReference>
<proteinExistence type="predicted"/>
<dbReference type="EMBL" id="DRZI01000354">
    <property type="protein sequence ID" value="HHP82642.1"/>
    <property type="molecule type" value="Genomic_DNA"/>
</dbReference>
<evidence type="ECO:0000313" key="2">
    <source>
        <dbReference type="EMBL" id="HHP82642.1"/>
    </source>
</evidence>
<evidence type="ECO:0000259" key="1">
    <source>
        <dbReference type="Pfam" id="PF18765"/>
    </source>
</evidence>
<feature type="domain" description="Polymerase beta nucleotidyltransferase" evidence="1">
    <location>
        <begin position="15"/>
        <end position="66"/>
    </location>
</feature>
<dbReference type="InterPro" id="IPR041633">
    <property type="entry name" value="Polbeta"/>
</dbReference>
<organism evidence="2">
    <name type="scientific">Ignisphaera aggregans</name>
    <dbReference type="NCBI Taxonomy" id="334771"/>
    <lineage>
        <taxon>Archaea</taxon>
        <taxon>Thermoproteota</taxon>
        <taxon>Thermoprotei</taxon>
        <taxon>Desulfurococcales</taxon>
        <taxon>Desulfurococcaceae</taxon>
        <taxon>Ignisphaera</taxon>
    </lineage>
</organism>
<dbReference type="InterPro" id="IPR043519">
    <property type="entry name" value="NT_sf"/>
</dbReference>
<name>A0A7C5XLM5_9CREN</name>
<gene>
    <name evidence="2" type="ORF">ENM84_08295</name>
</gene>
<dbReference type="AlphaFoldDB" id="A0A7C5XLM5"/>
<sequence>MNVEYFEVELNSVVESVKSVLERFDYVEAAVIFGSILRRCVVRDIDIGIVARKMITLRELTEISSKT</sequence>
<protein>
    <recommendedName>
        <fullName evidence="1">Polymerase beta nucleotidyltransferase domain-containing protein</fullName>
    </recommendedName>
</protein>